<evidence type="ECO:0000256" key="15">
    <source>
        <dbReference type="ARBA" id="ARBA00049522"/>
    </source>
</evidence>
<sequence>MSPPDNNTSADELFEIFINAQTAKSILHSFEELCKCLNIKRTEYGKRILYKALCSKLTSWKAKSLWAKIDKRANQKEYENGRSCSELKVCIIGAGPCGLRLAIECALLGARCIVVEKRDRFSRHNVLHLWRYVITDLKNLGAKFFYGKFAFGSIEHISIRQLQCILLKIALLLGVEICYNVTFEDFIDATPTSGWRGLFLPSTHWINTYEFNALIGADGRRNSLQGFHRKEFRGKLAIGVTANFVHHHTREEQLIEEISGVARLYNPQFFQELKQQTSIDLENIAYYKNDTHYFVMTAKKQSLLEKDVIKNDYPDAIRLLARENVNFEALCNFACEAAQFATKTTASIFEFAENHYGLPDVQMFDFTSLFHAVNASRIVERNGKRLFMALVGDSLLEPFWPLGTGIGHGFLATLDTAWVLQKFAKNESPLKILAERESIYLLLSQSTPENTKSNYQLYTINPASRYQHLNSKRCTIEEIRHLYDNNNNVEYSIVDNNNNLVTNHVQQHQSDKHSKTGGISNEKILNWCQMITEPYGLQIKNDTQAFNNGLAFCAIIHRFRPELIDYKSLQPERSISNFQILFDILREKLHIQIERQIQNQLLLLPKNSSSDNSINDSIMVLLTHLYTHFHLTTLPPSSTPPEPIKYNLSIRRSSTPLTPSTNEVVLKRSESVTDNEGSAEKRRSMKESELNTMTKKKVDDNNSVKVSELIAHYTMTSPIGVKCNVNNNAYHSNGSVTAQPTFCFYCKDRVPIQEWFPIENVVLHVRCFRCETCQLQLRKTNYQCITDPISGKLSFHCRYHNLNDKLNRAKDNHVVRILMFFYL</sequence>
<dbReference type="EMBL" id="CAJOBC010002135">
    <property type="protein sequence ID" value="CAF3717388.1"/>
    <property type="molecule type" value="Genomic_DNA"/>
</dbReference>
<dbReference type="AlphaFoldDB" id="A0A814CJ86"/>
<dbReference type="EMBL" id="CAJNOQ010002135">
    <property type="protein sequence ID" value="CAF0940891.1"/>
    <property type="molecule type" value="Genomic_DNA"/>
</dbReference>
<dbReference type="InterPro" id="IPR036188">
    <property type="entry name" value="FAD/NAD-bd_sf"/>
</dbReference>
<comment type="cofactor">
    <cofactor evidence="1">
        <name>FAD</name>
        <dbReference type="ChEBI" id="CHEBI:57692"/>
    </cofactor>
</comment>
<evidence type="ECO:0000259" key="17">
    <source>
        <dbReference type="PROSITE" id="PS50021"/>
    </source>
</evidence>
<dbReference type="EC" id="1.14.13.225" evidence="4"/>
<keyword evidence="13" id="KW-0440">LIM domain</keyword>
<dbReference type="SMART" id="SM00033">
    <property type="entry name" value="CH"/>
    <property type="match status" value="1"/>
</dbReference>
<evidence type="ECO:0000256" key="16">
    <source>
        <dbReference type="SAM" id="MobiDB-lite"/>
    </source>
</evidence>
<dbReference type="Gene3D" id="1.10.418.10">
    <property type="entry name" value="Calponin-like domain"/>
    <property type="match status" value="1"/>
</dbReference>
<reference evidence="18" key="1">
    <citation type="submission" date="2021-02" db="EMBL/GenBank/DDBJ databases">
        <authorList>
            <person name="Nowell W R."/>
        </authorList>
    </citation>
    <scope>NUCLEOTIDE SEQUENCE</scope>
</reference>
<evidence type="ECO:0000256" key="14">
    <source>
        <dbReference type="ARBA" id="ARBA00023203"/>
    </source>
</evidence>
<keyword evidence="11" id="KW-0560">Oxidoreductase</keyword>
<dbReference type="FunFam" id="3.50.50.60:FF:000004">
    <property type="entry name" value="protein-methionine sulfoxide oxidase MICAL2 isoform X1"/>
    <property type="match status" value="1"/>
</dbReference>
<dbReference type="Pfam" id="PF01494">
    <property type="entry name" value="FAD_binding_3"/>
    <property type="match status" value="1"/>
</dbReference>
<gene>
    <name evidence="18" type="ORF">GPM918_LOCUS10703</name>
    <name evidence="19" type="ORF">SRO942_LOCUS10704</name>
</gene>
<dbReference type="Pfam" id="PF00307">
    <property type="entry name" value="CH"/>
    <property type="match status" value="1"/>
</dbReference>
<keyword evidence="9" id="KW-0862">Zinc</keyword>
<accession>A0A814CJ86</accession>
<dbReference type="PANTHER" id="PTHR23167:SF54">
    <property type="entry name" value="[F-ACTIN]-MONOOXYGENASE MICAL"/>
    <property type="match status" value="1"/>
</dbReference>
<evidence type="ECO:0000256" key="7">
    <source>
        <dbReference type="ARBA" id="ARBA00022723"/>
    </source>
</evidence>
<dbReference type="Gene3D" id="2.10.110.10">
    <property type="entry name" value="Cysteine Rich Protein"/>
    <property type="match status" value="1"/>
</dbReference>
<organism evidence="18 20">
    <name type="scientific">Didymodactylos carnosus</name>
    <dbReference type="NCBI Taxonomy" id="1234261"/>
    <lineage>
        <taxon>Eukaryota</taxon>
        <taxon>Metazoa</taxon>
        <taxon>Spiralia</taxon>
        <taxon>Gnathifera</taxon>
        <taxon>Rotifera</taxon>
        <taxon>Eurotatoria</taxon>
        <taxon>Bdelloidea</taxon>
        <taxon>Philodinida</taxon>
        <taxon>Philodinidae</taxon>
        <taxon>Didymodactylos</taxon>
    </lineage>
</organism>
<evidence type="ECO:0000256" key="12">
    <source>
        <dbReference type="ARBA" id="ARBA00023033"/>
    </source>
</evidence>
<keyword evidence="10" id="KW-0521">NADP</keyword>
<evidence type="ECO:0000256" key="5">
    <source>
        <dbReference type="ARBA" id="ARBA00022490"/>
    </source>
</evidence>
<evidence type="ECO:0000256" key="6">
    <source>
        <dbReference type="ARBA" id="ARBA00022630"/>
    </source>
</evidence>
<keyword evidence="12" id="KW-0503">Monooxygenase</keyword>
<evidence type="ECO:0000256" key="11">
    <source>
        <dbReference type="ARBA" id="ARBA00023002"/>
    </source>
</evidence>
<evidence type="ECO:0000256" key="9">
    <source>
        <dbReference type="ARBA" id="ARBA00022833"/>
    </source>
</evidence>
<evidence type="ECO:0000313" key="18">
    <source>
        <dbReference type="EMBL" id="CAF0940891.1"/>
    </source>
</evidence>
<keyword evidence="8" id="KW-0274">FAD</keyword>
<keyword evidence="14" id="KW-0009">Actin-binding</keyword>
<dbReference type="GO" id="GO:0120501">
    <property type="term" value="F:F-actin monooxygenase activity"/>
    <property type="evidence" value="ECO:0007669"/>
    <property type="project" value="UniProtKB-EC"/>
</dbReference>
<dbReference type="Proteomes" id="UP000663829">
    <property type="component" value="Unassembled WGS sequence"/>
</dbReference>
<dbReference type="GO" id="GO:0071949">
    <property type="term" value="F:FAD binding"/>
    <property type="evidence" value="ECO:0007669"/>
    <property type="project" value="InterPro"/>
</dbReference>
<dbReference type="SUPFAM" id="SSF47576">
    <property type="entry name" value="Calponin-homology domain, CH-domain"/>
    <property type="match status" value="1"/>
</dbReference>
<dbReference type="InterPro" id="IPR001715">
    <property type="entry name" value="CH_dom"/>
</dbReference>
<dbReference type="GO" id="GO:0046872">
    <property type="term" value="F:metal ion binding"/>
    <property type="evidence" value="ECO:0007669"/>
    <property type="project" value="UniProtKB-KW"/>
</dbReference>
<dbReference type="Proteomes" id="UP000681722">
    <property type="component" value="Unassembled WGS sequence"/>
</dbReference>
<evidence type="ECO:0000256" key="13">
    <source>
        <dbReference type="ARBA" id="ARBA00023038"/>
    </source>
</evidence>
<feature type="compositionally biased region" description="Basic and acidic residues" evidence="16">
    <location>
        <begin position="678"/>
        <end position="689"/>
    </location>
</feature>
<dbReference type="GO" id="GO:0003779">
    <property type="term" value="F:actin binding"/>
    <property type="evidence" value="ECO:0007669"/>
    <property type="project" value="UniProtKB-KW"/>
</dbReference>
<evidence type="ECO:0000313" key="19">
    <source>
        <dbReference type="EMBL" id="CAF3717388.1"/>
    </source>
</evidence>
<dbReference type="SUPFAM" id="SSF51905">
    <property type="entry name" value="FAD/NAD(P)-binding domain"/>
    <property type="match status" value="1"/>
</dbReference>
<dbReference type="PANTHER" id="PTHR23167">
    <property type="entry name" value="CALPONIN HOMOLOGY DOMAIN-CONTAINING PROTEIN DDB_G0272472-RELATED"/>
    <property type="match status" value="1"/>
</dbReference>
<evidence type="ECO:0000313" key="20">
    <source>
        <dbReference type="Proteomes" id="UP000663829"/>
    </source>
</evidence>
<comment type="caution">
    <text evidence="18">The sequence shown here is derived from an EMBL/GenBank/DDBJ whole genome shotgun (WGS) entry which is preliminary data.</text>
</comment>
<evidence type="ECO:0000256" key="3">
    <source>
        <dbReference type="ARBA" id="ARBA00008223"/>
    </source>
</evidence>
<evidence type="ECO:0000256" key="10">
    <source>
        <dbReference type="ARBA" id="ARBA00022857"/>
    </source>
</evidence>
<proteinExistence type="inferred from homology"/>
<evidence type="ECO:0000256" key="1">
    <source>
        <dbReference type="ARBA" id="ARBA00001974"/>
    </source>
</evidence>
<dbReference type="GO" id="GO:0005737">
    <property type="term" value="C:cytoplasm"/>
    <property type="evidence" value="ECO:0007669"/>
    <property type="project" value="UniProtKB-SubCell"/>
</dbReference>
<name>A0A814CJ86_9BILA</name>
<feature type="region of interest" description="Disordered" evidence="16">
    <location>
        <begin position="668"/>
        <end position="695"/>
    </location>
</feature>
<dbReference type="OrthoDB" id="20799at2759"/>
<dbReference type="Pfam" id="PF25413">
    <property type="entry name" value="Rossman_Mical"/>
    <property type="match status" value="1"/>
</dbReference>
<evidence type="ECO:0000256" key="8">
    <source>
        <dbReference type="ARBA" id="ARBA00022827"/>
    </source>
</evidence>
<comment type="similarity">
    <text evidence="3">Belongs to the Mical family.</text>
</comment>
<evidence type="ECO:0000256" key="4">
    <source>
        <dbReference type="ARBA" id="ARBA00012709"/>
    </source>
</evidence>
<dbReference type="PROSITE" id="PS50021">
    <property type="entry name" value="CH"/>
    <property type="match status" value="1"/>
</dbReference>
<comment type="subcellular location">
    <subcellularLocation>
        <location evidence="2">Cytoplasm</location>
    </subcellularLocation>
</comment>
<feature type="domain" description="Calponin-homology (CH)" evidence="17">
    <location>
        <begin position="518"/>
        <end position="630"/>
    </location>
</feature>
<protein>
    <recommendedName>
        <fullName evidence="4">F-actin monooxygenase</fullName>
        <ecNumber evidence="4">1.14.13.225</ecNumber>
    </recommendedName>
</protein>
<keyword evidence="5" id="KW-0963">Cytoplasm</keyword>
<dbReference type="InterPro" id="IPR057494">
    <property type="entry name" value="Rossman_Mical"/>
</dbReference>
<dbReference type="InterPro" id="IPR050540">
    <property type="entry name" value="F-actin_Monoox_Mical"/>
</dbReference>
<keyword evidence="6" id="KW-0285">Flavoprotein</keyword>
<keyword evidence="20" id="KW-1185">Reference proteome</keyword>
<dbReference type="InterPro" id="IPR036872">
    <property type="entry name" value="CH_dom_sf"/>
</dbReference>
<dbReference type="InterPro" id="IPR002938">
    <property type="entry name" value="FAD-bd"/>
</dbReference>
<dbReference type="Gene3D" id="3.50.50.60">
    <property type="entry name" value="FAD/NAD(P)-binding domain"/>
    <property type="match status" value="1"/>
</dbReference>
<evidence type="ECO:0000256" key="2">
    <source>
        <dbReference type="ARBA" id="ARBA00004496"/>
    </source>
</evidence>
<comment type="catalytic activity">
    <reaction evidence="15">
        <text>L-methionyl-[F-actin] + NADPH + O2 + H(+) = L-methionyl-(R)-S-oxide-[F-actin] + NADP(+) + H2O</text>
        <dbReference type="Rhea" id="RHEA:51308"/>
        <dbReference type="Rhea" id="RHEA-COMP:12953"/>
        <dbReference type="Rhea" id="RHEA-COMP:12956"/>
        <dbReference type="ChEBI" id="CHEBI:15377"/>
        <dbReference type="ChEBI" id="CHEBI:15378"/>
        <dbReference type="ChEBI" id="CHEBI:15379"/>
        <dbReference type="ChEBI" id="CHEBI:16044"/>
        <dbReference type="ChEBI" id="CHEBI:45764"/>
        <dbReference type="ChEBI" id="CHEBI:57783"/>
        <dbReference type="ChEBI" id="CHEBI:58349"/>
        <dbReference type="EC" id="1.14.13.225"/>
    </reaction>
</comment>
<keyword evidence="7" id="KW-0479">Metal-binding</keyword>